<gene>
    <name evidence="2" type="ORF">DNU06_14665</name>
</gene>
<accession>A0A2W1NK60</accession>
<dbReference type="CDD" id="cd02440">
    <property type="entry name" value="AdoMet_MTases"/>
    <property type="match status" value="1"/>
</dbReference>
<sequence>MEVEDDYLALNKRVWDNKVAVHLQSDFYDNKNFLKTQTSLNEIELPFLNSIKGKKILHLQCHFGQDSISLAKLGALVTAVDFSPKAIDAAKNLSLKTGVPVQFICSDIYDLPNHLEDEFDLVFSSYGTIGWLPDIKKWAAVVSHFTKPGGKLLLVEFHPFVWMYNDDFSALTYSYFNDETIMEEETGTYANRAADMKATMMTWNHPLSDVFQSLFHNNFKMKEFKEYNYSPYDCFQGTKEIGKGKYIIEKMGRKLPMVYALEMEKLCD</sequence>
<proteinExistence type="predicted"/>
<evidence type="ECO:0000313" key="3">
    <source>
        <dbReference type="Proteomes" id="UP000249248"/>
    </source>
</evidence>
<evidence type="ECO:0000313" key="2">
    <source>
        <dbReference type="EMBL" id="PZE16042.1"/>
    </source>
</evidence>
<protein>
    <submittedName>
        <fullName evidence="2">SAM-dependent methyltransferase</fullName>
    </submittedName>
</protein>
<evidence type="ECO:0000259" key="1">
    <source>
        <dbReference type="Pfam" id="PF13649"/>
    </source>
</evidence>
<dbReference type="OrthoDB" id="8385759at2"/>
<dbReference type="Pfam" id="PF13649">
    <property type="entry name" value="Methyltransf_25"/>
    <property type="match status" value="1"/>
</dbReference>
<feature type="domain" description="Methyltransferase" evidence="1">
    <location>
        <begin position="56"/>
        <end position="150"/>
    </location>
</feature>
<dbReference type="SUPFAM" id="SSF53335">
    <property type="entry name" value="S-adenosyl-L-methionine-dependent methyltransferases"/>
    <property type="match status" value="1"/>
</dbReference>
<dbReference type="Gene3D" id="3.40.50.150">
    <property type="entry name" value="Vaccinia Virus protein VP39"/>
    <property type="match status" value="1"/>
</dbReference>
<dbReference type="RefSeq" id="WP_111064251.1">
    <property type="nucleotide sequence ID" value="NZ_JBHUCU010000001.1"/>
</dbReference>
<dbReference type="AlphaFoldDB" id="A0A2W1NK60"/>
<reference evidence="2 3" key="1">
    <citation type="submission" date="2018-06" db="EMBL/GenBank/DDBJ databases">
        <title>The draft genome sequence of Crocinitomix sp. SM1701.</title>
        <authorList>
            <person name="Zhang X."/>
        </authorList>
    </citation>
    <scope>NUCLEOTIDE SEQUENCE [LARGE SCALE GENOMIC DNA]</scope>
    <source>
        <strain evidence="2 3">SM1701</strain>
    </source>
</reference>
<dbReference type="GO" id="GO:0032259">
    <property type="term" value="P:methylation"/>
    <property type="evidence" value="ECO:0007669"/>
    <property type="project" value="UniProtKB-KW"/>
</dbReference>
<dbReference type="Proteomes" id="UP000249248">
    <property type="component" value="Unassembled WGS sequence"/>
</dbReference>
<name>A0A2W1NK60_9FLAO</name>
<dbReference type="InterPro" id="IPR029063">
    <property type="entry name" value="SAM-dependent_MTases_sf"/>
</dbReference>
<dbReference type="PANTHER" id="PTHR43464:SF82">
    <property type="entry name" value="METHYLTRANSFERASE DOMAIN-CONTAINING PROTEIN"/>
    <property type="match status" value="1"/>
</dbReference>
<dbReference type="GO" id="GO:0008168">
    <property type="term" value="F:methyltransferase activity"/>
    <property type="evidence" value="ECO:0007669"/>
    <property type="project" value="UniProtKB-KW"/>
</dbReference>
<dbReference type="PANTHER" id="PTHR43464">
    <property type="entry name" value="METHYLTRANSFERASE"/>
    <property type="match status" value="1"/>
</dbReference>
<organism evidence="2 3">
    <name type="scientific">Putridiphycobacter roseus</name>
    <dbReference type="NCBI Taxonomy" id="2219161"/>
    <lineage>
        <taxon>Bacteria</taxon>
        <taxon>Pseudomonadati</taxon>
        <taxon>Bacteroidota</taxon>
        <taxon>Flavobacteriia</taxon>
        <taxon>Flavobacteriales</taxon>
        <taxon>Crocinitomicaceae</taxon>
        <taxon>Putridiphycobacter</taxon>
    </lineage>
</organism>
<dbReference type="EMBL" id="QKSB01000012">
    <property type="protein sequence ID" value="PZE16042.1"/>
    <property type="molecule type" value="Genomic_DNA"/>
</dbReference>
<keyword evidence="2" id="KW-0489">Methyltransferase</keyword>
<keyword evidence="2" id="KW-0808">Transferase</keyword>
<comment type="caution">
    <text evidence="2">The sequence shown here is derived from an EMBL/GenBank/DDBJ whole genome shotgun (WGS) entry which is preliminary data.</text>
</comment>
<dbReference type="InterPro" id="IPR041698">
    <property type="entry name" value="Methyltransf_25"/>
</dbReference>
<keyword evidence="3" id="KW-1185">Reference proteome</keyword>